<dbReference type="InterPro" id="IPR014628">
    <property type="entry name" value="Man6P_isomerase_Firm_short"/>
</dbReference>
<accession>A0ABU0JTS3</accession>
<dbReference type="EMBL" id="JAUSWN010000008">
    <property type="protein sequence ID" value="MDQ0479469.1"/>
    <property type="molecule type" value="Genomic_DNA"/>
</dbReference>
<evidence type="ECO:0000259" key="5">
    <source>
        <dbReference type="Pfam" id="PF20511"/>
    </source>
</evidence>
<dbReference type="PIRSF" id="PIRSF036894">
    <property type="entry name" value="PMI_Firm_short"/>
    <property type="match status" value="1"/>
</dbReference>
<keyword evidence="1" id="KW-0479">Metal-binding</keyword>
<evidence type="ECO:0000313" key="7">
    <source>
        <dbReference type="EMBL" id="MDQ0479469.1"/>
    </source>
</evidence>
<evidence type="ECO:0000259" key="6">
    <source>
        <dbReference type="Pfam" id="PF21621"/>
    </source>
</evidence>
<dbReference type="Pfam" id="PF20511">
    <property type="entry name" value="PMI_typeI_cat"/>
    <property type="match status" value="1"/>
</dbReference>
<dbReference type="InterPro" id="IPR046457">
    <property type="entry name" value="PMI_typeI_cat"/>
</dbReference>
<feature type="domain" description="Mannose-6-phosphate isomerase cupin" evidence="6">
    <location>
        <begin position="257"/>
        <end position="329"/>
    </location>
</feature>
<protein>
    <recommendedName>
        <fullName evidence="3">Phosphohexomutase</fullName>
    </recommendedName>
    <alternativeName>
        <fullName evidence="4">Phosphomannose isomerase</fullName>
    </alternativeName>
</protein>
<feature type="domain" description="Phosphomannose isomerase type I catalytic" evidence="5">
    <location>
        <begin position="9"/>
        <end position="116"/>
    </location>
</feature>
<dbReference type="InterPro" id="IPR011051">
    <property type="entry name" value="RmlC_Cupin_sf"/>
</dbReference>
<keyword evidence="2" id="KW-0862">Zinc</keyword>
<proteinExistence type="predicted"/>
<dbReference type="PANTHER" id="PTHR42742:SF3">
    <property type="entry name" value="FRUCTOKINASE"/>
    <property type="match status" value="1"/>
</dbReference>
<reference evidence="7 8" key="1">
    <citation type="submission" date="2023-07" db="EMBL/GenBank/DDBJ databases">
        <title>Genomic Encyclopedia of Type Strains, Phase IV (KMG-IV): sequencing the most valuable type-strain genomes for metagenomic binning, comparative biology and taxonomic classification.</title>
        <authorList>
            <person name="Goeker M."/>
        </authorList>
    </citation>
    <scope>NUCLEOTIDE SEQUENCE [LARGE SCALE GENOMIC DNA]</scope>
    <source>
        <strain evidence="7 8">DSM 1400</strain>
    </source>
</reference>
<keyword evidence="8" id="KW-1185">Reference proteome</keyword>
<organism evidence="7 8">
    <name type="scientific">Hathewaya limosa</name>
    <name type="common">Clostridium limosum</name>
    <dbReference type="NCBI Taxonomy" id="1536"/>
    <lineage>
        <taxon>Bacteria</taxon>
        <taxon>Bacillati</taxon>
        <taxon>Bacillota</taxon>
        <taxon>Clostridia</taxon>
        <taxon>Eubacteriales</taxon>
        <taxon>Clostridiaceae</taxon>
        <taxon>Hathewaya</taxon>
    </lineage>
</organism>
<dbReference type="InterPro" id="IPR051804">
    <property type="entry name" value="Carb_Metab_Reg_Kinase/Isom"/>
</dbReference>
<evidence type="ECO:0000256" key="1">
    <source>
        <dbReference type="ARBA" id="ARBA00022723"/>
    </source>
</evidence>
<evidence type="ECO:0000256" key="3">
    <source>
        <dbReference type="ARBA" id="ARBA00029741"/>
    </source>
</evidence>
<sequence>MIYDIYPIKFKNLYYEKIWGGRKLEDYRKNLPKGHIGESWDLACHKHGMSIVSNGAYKGMSLLELVKLTDDKIVGELITKKDFLPRDFPLLLKLINSKENLSLQVHPDSEYARKVEGDNGKVEAWYIIDAEEDAELIVGTKNCTQEEFVTSCKNGNVEAYMNKIKVQSGDMFFIEAGLVHAIGKGILLVEVQQNSDTTYRVYDYNRGRELHIRKALDVIDITLQPKRIHVEENLELSCEGEKETKVFNCIKSDVLNLQLYKIKDELKECSDKKKFYIFTCVDGKGKIIFSDENNITREESIEKCESILIPAALGEYRLQGNMKLLKSYI</sequence>
<dbReference type="InterPro" id="IPR049071">
    <property type="entry name" value="MPI_cupin_dom"/>
</dbReference>
<dbReference type="InterPro" id="IPR014710">
    <property type="entry name" value="RmlC-like_jellyroll"/>
</dbReference>
<gene>
    <name evidence="7" type="ORF">QOZ93_001210</name>
</gene>
<dbReference type="CDD" id="cd07010">
    <property type="entry name" value="cupin_PMI_type_I_N_bac"/>
    <property type="match status" value="1"/>
</dbReference>
<dbReference type="Proteomes" id="UP001224418">
    <property type="component" value="Unassembled WGS sequence"/>
</dbReference>
<evidence type="ECO:0000313" key="8">
    <source>
        <dbReference type="Proteomes" id="UP001224418"/>
    </source>
</evidence>
<dbReference type="GO" id="GO:0004476">
    <property type="term" value="F:mannose-6-phosphate isomerase activity"/>
    <property type="evidence" value="ECO:0007669"/>
    <property type="project" value="UniProtKB-EC"/>
</dbReference>
<dbReference type="Gene3D" id="2.60.120.10">
    <property type="entry name" value="Jelly Rolls"/>
    <property type="match status" value="2"/>
</dbReference>
<dbReference type="Pfam" id="PF21621">
    <property type="entry name" value="MPI_cupin_dom"/>
    <property type="match status" value="1"/>
</dbReference>
<name>A0ABU0JTS3_HATLI</name>
<keyword evidence="7" id="KW-0413">Isomerase</keyword>
<comment type="caution">
    <text evidence="7">The sequence shown here is derived from an EMBL/GenBank/DDBJ whole genome shotgun (WGS) entry which is preliminary data.</text>
</comment>
<evidence type="ECO:0000256" key="2">
    <source>
        <dbReference type="ARBA" id="ARBA00022833"/>
    </source>
</evidence>
<dbReference type="PANTHER" id="PTHR42742">
    <property type="entry name" value="TRANSCRIPTIONAL REPRESSOR MPRA"/>
    <property type="match status" value="1"/>
</dbReference>
<evidence type="ECO:0000256" key="4">
    <source>
        <dbReference type="ARBA" id="ARBA00030762"/>
    </source>
</evidence>
<dbReference type="SUPFAM" id="SSF51182">
    <property type="entry name" value="RmlC-like cupins"/>
    <property type="match status" value="1"/>
</dbReference>